<keyword evidence="2" id="KW-1185">Reference proteome</keyword>
<sequence>MVHAWSQAIPRCCRSESTAGSRIGSTLSGPMLWLEAYNKFLIRCLLSANARYLAPCSAETAIKYGLSCAAALDHIARPWEMSSQKTVRQYNGHHKGDNCHCRINQAVHTSQEQRHVTHYTVGG</sequence>
<accession>B0D260</accession>
<gene>
    <name evidence="1" type="ORF">LACBIDRAFT_315340</name>
</gene>
<proteinExistence type="predicted"/>
<reference evidence="1 2" key="1">
    <citation type="journal article" date="2008" name="Nature">
        <title>The genome of Laccaria bicolor provides insights into mycorrhizal symbiosis.</title>
        <authorList>
            <person name="Martin F."/>
            <person name="Aerts A."/>
            <person name="Ahren D."/>
            <person name="Brun A."/>
            <person name="Danchin E.G.J."/>
            <person name="Duchaussoy F."/>
            <person name="Gibon J."/>
            <person name="Kohler A."/>
            <person name="Lindquist E."/>
            <person name="Pereda V."/>
            <person name="Salamov A."/>
            <person name="Shapiro H.J."/>
            <person name="Wuyts J."/>
            <person name="Blaudez D."/>
            <person name="Buee M."/>
            <person name="Brokstein P."/>
            <person name="Canbaeck B."/>
            <person name="Cohen D."/>
            <person name="Courty P.E."/>
            <person name="Coutinho P.M."/>
            <person name="Delaruelle C."/>
            <person name="Detter J.C."/>
            <person name="Deveau A."/>
            <person name="DiFazio S."/>
            <person name="Duplessis S."/>
            <person name="Fraissinet-Tachet L."/>
            <person name="Lucic E."/>
            <person name="Frey-Klett P."/>
            <person name="Fourrey C."/>
            <person name="Feussner I."/>
            <person name="Gay G."/>
            <person name="Grimwood J."/>
            <person name="Hoegger P.J."/>
            <person name="Jain P."/>
            <person name="Kilaru S."/>
            <person name="Labbe J."/>
            <person name="Lin Y.C."/>
            <person name="Legue V."/>
            <person name="Le Tacon F."/>
            <person name="Marmeisse R."/>
            <person name="Melayah D."/>
            <person name="Montanini B."/>
            <person name="Muratet M."/>
            <person name="Nehls U."/>
            <person name="Niculita-Hirzel H."/>
            <person name="Oudot-Le Secq M.P."/>
            <person name="Peter M."/>
            <person name="Quesneville H."/>
            <person name="Rajashekar B."/>
            <person name="Reich M."/>
            <person name="Rouhier N."/>
            <person name="Schmutz J."/>
            <person name="Yin T."/>
            <person name="Chalot M."/>
            <person name="Henrissat B."/>
            <person name="Kuees U."/>
            <person name="Lucas S."/>
            <person name="Van de Peer Y."/>
            <person name="Podila G.K."/>
            <person name="Polle A."/>
            <person name="Pukkila P.J."/>
            <person name="Richardson P.M."/>
            <person name="Rouze P."/>
            <person name="Sanders I.R."/>
            <person name="Stajich J.E."/>
            <person name="Tunlid A."/>
            <person name="Tuskan G."/>
            <person name="Grigoriev I.V."/>
        </authorList>
    </citation>
    <scope>NUCLEOTIDE SEQUENCE [LARGE SCALE GENOMIC DNA]</scope>
    <source>
        <strain evidence="2">S238N-H82 / ATCC MYA-4686</strain>
    </source>
</reference>
<dbReference type="RefSeq" id="XP_001878347.1">
    <property type="nucleotide sequence ID" value="XM_001878312.1"/>
</dbReference>
<dbReference type="GeneID" id="6074213"/>
<dbReference type="HOGENOM" id="CLU_2015660_0_0_1"/>
<dbReference type="STRING" id="486041.B0D260"/>
<dbReference type="KEGG" id="lbc:LACBIDRAFT_315340"/>
<name>B0D260_LACBS</name>
<evidence type="ECO:0000313" key="2">
    <source>
        <dbReference type="Proteomes" id="UP000001194"/>
    </source>
</evidence>
<dbReference type="Proteomes" id="UP000001194">
    <property type="component" value="Unassembled WGS sequence"/>
</dbReference>
<dbReference type="InParanoid" id="B0D260"/>
<protein>
    <submittedName>
        <fullName evidence="1">Predicted protein</fullName>
    </submittedName>
</protein>
<organism evidence="2">
    <name type="scientific">Laccaria bicolor (strain S238N-H82 / ATCC MYA-4686)</name>
    <name type="common">Bicoloured deceiver</name>
    <name type="synonym">Laccaria laccata var. bicolor</name>
    <dbReference type="NCBI Taxonomy" id="486041"/>
    <lineage>
        <taxon>Eukaryota</taxon>
        <taxon>Fungi</taxon>
        <taxon>Dikarya</taxon>
        <taxon>Basidiomycota</taxon>
        <taxon>Agaricomycotina</taxon>
        <taxon>Agaricomycetes</taxon>
        <taxon>Agaricomycetidae</taxon>
        <taxon>Agaricales</taxon>
        <taxon>Agaricineae</taxon>
        <taxon>Hydnangiaceae</taxon>
        <taxon>Laccaria</taxon>
    </lineage>
</organism>
<dbReference type="AlphaFoldDB" id="B0D260"/>
<dbReference type="OrthoDB" id="400at2759"/>
<evidence type="ECO:0000313" key="1">
    <source>
        <dbReference type="EMBL" id="EDR11046.1"/>
    </source>
</evidence>
<dbReference type="EMBL" id="DS547096">
    <property type="protein sequence ID" value="EDR11046.1"/>
    <property type="molecule type" value="Genomic_DNA"/>
</dbReference>